<dbReference type="Gene3D" id="3.90.1410.10">
    <property type="entry name" value="set domain protein methyltransferase, domain 1"/>
    <property type="match status" value="1"/>
</dbReference>
<name>A0ABR1R1D3_9PEZI</name>
<dbReference type="InterPro" id="IPR050600">
    <property type="entry name" value="SETD3_SETD6_MTase"/>
</dbReference>
<comment type="caution">
    <text evidence="2">The sequence shown here is derived from an EMBL/GenBank/DDBJ whole genome shotgun (WGS) entry which is preliminary data.</text>
</comment>
<dbReference type="Pfam" id="PF00856">
    <property type="entry name" value="SET"/>
    <property type="match status" value="1"/>
</dbReference>
<keyword evidence="3" id="KW-1185">Reference proteome</keyword>
<evidence type="ECO:0000259" key="1">
    <source>
        <dbReference type="PROSITE" id="PS50280"/>
    </source>
</evidence>
<reference evidence="2 3" key="1">
    <citation type="submission" date="2023-01" db="EMBL/GenBank/DDBJ databases">
        <title>Analysis of 21 Apiospora genomes using comparative genomics revels a genus with tremendous synthesis potential of carbohydrate active enzymes and secondary metabolites.</title>
        <authorList>
            <person name="Sorensen T."/>
        </authorList>
    </citation>
    <scope>NUCLEOTIDE SEQUENCE [LARGE SCALE GENOMIC DNA]</scope>
    <source>
        <strain evidence="2 3">CBS 20057</strain>
    </source>
</reference>
<proteinExistence type="predicted"/>
<dbReference type="PROSITE" id="PS50280">
    <property type="entry name" value="SET"/>
    <property type="match status" value="1"/>
</dbReference>
<gene>
    <name evidence="2" type="ORF">PG991_015341</name>
</gene>
<dbReference type="Proteomes" id="UP001396898">
    <property type="component" value="Unassembled WGS sequence"/>
</dbReference>
<dbReference type="InterPro" id="IPR001214">
    <property type="entry name" value="SET_dom"/>
</dbReference>
<sequence length="324" mass="36055">MQAVRSLHSISETVSSQLPAGLPFHGVLAADLALDKSAGFASWKKLLPTRVDFAASMPFTWPEELQKLLPKGAGEIVQKQHAKFKRQRGAVAKAFPSLTRDEYLYFWLLVNTRTFYLETPELEAYPWEDRLALLPIADLFNHADQGCHVAYSAEEGYTITASRRYEAGEEVFASYGDHSNDLLLAEYGFVMAENRWDAVCLDEVILPRLSQAQKKKLESNGHGGPYMLASGSEPSRPLVAVLQMLASPGESPPSAYVDTNKVPKLGARAETLLKALLSEALETAEGVMRKVQDSQAGEPMQRDMLYHRWQQIESILSRAIDRSN</sequence>
<protein>
    <recommendedName>
        <fullName evidence="1">SET domain-containing protein</fullName>
    </recommendedName>
</protein>
<organism evidence="2 3">
    <name type="scientific">Apiospora marii</name>
    <dbReference type="NCBI Taxonomy" id="335849"/>
    <lineage>
        <taxon>Eukaryota</taxon>
        <taxon>Fungi</taxon>
        <taxon>Dikarya</taxon>
        <taxon>Ascomycota</taxon>
        <taxon>Pezizomycotina</taxon>
        <taxon>Sordariomycetes</taxon>
        <taxon>Xylariomycetidae</taxon>
        <taxon>Amphisphaeriales</taxon>
        <taxon>Apiosporaceae</taxon>
        <taxon>Apiospora</taxon>
    </lineage>
</organism>
<evidence type="ECO:0000313" key="2">
    <source>
        <dbReference type="EMBL" id="KAK7995874.1"/>
    </source>
</evidence>
<dbReference type="EMBL" id="JAQQWI010000022">
    <property type="protein sequence ID" value="KAK7995874.1"/>
    <property type="molecule type" value="Genomic_DNA"/>
</dbReference>
<accession>A0ABR1R1D3</accession>
<dbReference type="PANTHER" id="PTHR13271">
    <property type="entry name" value="UNCHARACTERIZED PUTATIVE METHYLTRANSFERASE"/>
    <property type="match status" value="1"/>
</dbReference>
<evidence type="ECO:0000313" key="3">
    <source>
        <dbReference type="Proteomes" id="UP001396898"/>
    </source>
</evidence>
<feature type="domain" description="SET" evidence="1">
    <location>
        <begin position="74"/>
        <end position="176"/>
    </location>
</feature>
<dbReference type="InterPro" id="IPR046341">
    <property type="entry name" value="SET_dom_sf"/>
</dbReference>
<dbReference type="PANTHER" id="PTHR13271:SF137">
    <property type="entry name" value="SET DOMAIN-CONTAINING PROTEIN"/>
    <property type="match status" value="1"/>
</dbReference>
<dbReference type="SUPFAM" id="SSF82199">
    <property type="entry name" value="SET domain"/>
    <property type="match status" value="1"/>
</dbReference>